<keyword evidence="2" id="KW-0378">Hydrolase</keyword>
<evidence type="ECO:0000313" key="2">
    <source>
        <dbReference type="EMBL" id="AUG51470.1"/>
    </source>
</evidence>
<dbReference type="Gene3D" id="3.40.50.1820">
    <property type="entry name" value="alpha/beta hydrolase"/>
    <property type="match status" value="1"/>
</dbReference>
<dbReference type="InterPro" id="IPR050228">
    <property type="entry name" value="Carboxylesterase_BioH"/>
</dbReference>
<dbReference type="Pfam" id="PF12697">
    <property type="entry name" value="Abhydrolase_6"/>
    <property type="match status" value="1"/>
</dbReference>
<dbReference type="GO" id="GO:0016787">
    <property type="term" value="F:hydrolase activity"/>
    <property type="evidence" value="ECO:0007669"/>
    <property type="project" value="UniProtKB-KW"/>
</dbReference>
<keyword evidence="3" id="KW-1185">Reference proteome</keyword>
<dbReference type="EMBL" id="CP024199">
    <property type="protein sequence ID" value="AUG51470.1"/>
    <property type="molecule type" value="Genomic_DNA"/>
</dbReference>
<name>A0ABM6Q4Q2_9PROT</name>
<dbReference type="SUPFAM" id="SSF53474">
    <property type="entry name" value="alpha/beta-Hydrolases"/>
    <property type="match status" value="1"/>
</dbReference>
<protein>
    <submittedName>
        <fullName evidence="2">Alpha/beta hydrolase</fullName>
    </submittedName>
</protein>
<dbReference type="Proteomes" id="UP000233458">
    <property type="component" value="Chromosome"/>
</dbReference>
<dbReference type="InterPro" id="IPR029058">
    <property type="entry name" value="AB_hydrolase_fold"/>
</dbReference>
<accession>A0ABM6Q4Q2</accession>
<evidence type="ECO:0000259" key="1">
    <source>
        <dbReference type="Pfam" id="PF12697"/>
    </source>
</evidence>
<dbReference type="PANTHER" id="PTHR43194:SF2">
    <property type="entry name" value="PEROXISOMAL MEMBRANE PROTEIN LPX1"/>
    <property type="match status" value="1"/>
</dbReference>
<dbReference type="PANTHER" id="PTHR43194">
    <property type="entry name" value="HYDROLASE ALPHA/BETA FOLD FAMILY"/>
    <property type="match status" value="1"/>
</dbReference>
<feature type="domain" description="AB hydrolase-1" evidence="1">
    <location>
        <begin position="21"/>
        <end position="233"/>
    </location>
</feature>
<sequence length="260" mass="28353">MLPSGGRLWTSTRQTGNKPVVLLVHGAYHGAWCYAKWMHDLLQEGYQVAAVDWPGHGGLPAPTGYENLDIPYFAKVVGECIDQLPARPIVIGHSLGALVLAVAAERRDITGMALLAPSPPGNMPGVAAVSELPTGKPYPPPSLERFRDIYMGGAENAEIWLPSLCSESPCALNDRYNLRISVNPRPTEGLVLEAGLEDPLRHPLGQDEAVAAFFGYEYHHLPHAPHCMMLHDPGNAAYKALSNWLRRLWIKSEQEGSALV</sequence>
<gene>
    <name evidence="2" type="ORF">CSC3H3_01155</name>
</gene>
<dbReference type="InterPro" id="IPR000073">
    <property type="entry name" value="AB_hydrolase_1"/>
</dbReference>
<reference evidence="2 3" key="1">
    <citation type="submission" date="2017-10" db="EMBL/GenBank/DDBJ databases">
        <title>Biodiversity and function of Thalassospira species in the particle-attached aromatic-hydrocarbon-degrading consortia from the surface seawater of the China South Sea.</title>
        <authorList>
            <person name="Dong C."/>
            <person name="Liu R."/>
            <person name="Shao Z."/>
        </authorList>
    </citation>
    <scope>NUCLEOTIDE SEQUENCE [LARGE SCALE GENOMIC DNA]</scope>
    <source>
        <strain evidence="2 3">CSC3H3</strain>
    </source>
</reference>
<organism evidence="2 3">
    <name type="scientific">Thalassospira marina</name>
    <dbReference type="NCBI Taxonomy" id="2048283"/>
    <lineage>
        <taxon>Bacteria</taxon>
        <taxon>Pseudomonadati</taxon>
        <taxon>Pseudomonadota</taxon>
        <taxon>Alphaproteobacteria</taxon>
        <taxon>Rhodospirillales</taxon>
        <taxon>Thalassospiraceae</taxon>
        <taxon>Thalassospira</taxon>
    </lineage>
</organism>
<evidence type="ECO:0000313" key="3">
    <source>
        <dbReference type="Proteomes" id="UP000233458"/>
    </source>
</evidence>
<proteinExistence type="predicted"/>